<gene>
    <name evidence="1" type="ORF">O3P69_008814</name>
</gene>
<keyword evidence="2" id="KW-1185">Reference proteome</keyword>
<accession>A0AAW0TPR8</accession>
<sequence>MQGLSLLDIHFNNNTRFFPVPLHQHDRQSSQARITDSETEYTEYGPQGLLFDVHSKNNSDHSFPFPLHQHDLFMGTKYYYNGLFCVPGDERGGYLFSLVLVQCTGSPSLVTIHVYVGNIPRYISSRQQLVLQVLRCTMDARQSRSSIPASSQSACFF</sequence>
<dbReference type="AlphaFoldDB" id="A0AAW0TPR8"/>
<evidence type="ECO:0000313" key="2">
    <source>
        <dbReference type="Proteomes" id="UP001487740"/>
    </source>
</evidence>
<evidence type="ECO:0000313" key="1">
    <source>
        <dbReference type="EMBL" id="KAK8389334.1"/>
    </source>
</evidence>
<dbReference type="EMBL" id="JARAKH010000027">
    <property type="protein sequence ID" value="KAK8389334.1"/>
    <property type="molecule type" value="Genomic_DNA"/>
</dbReference>
<reference evidence="1 2" key="1">
    <citation type="submission" date="2023-03" db="EMBL/GenBank/DDBJ databases">
        <title>High-quality genome of Scylla paramamosain provides insights in environmental adaptation.</title>
        <authorList>
            <person name="Zhang L."/>
        </authorList>
    </citation>
    <scope>NUCLEOTIDE SEQUENCE [LARGE SCALE GENOMIC DNA]</scope>
    <source>
        <strain evidence="1">LZ_2023a</strain>
        <tissue evidence="1">Muscle</tissue>
    </source>
</reference>
<dbReference type="Proteomes" id="UP001487740">
    <property type="component" value="Unassembled WGS sequence"/>
</dbReference>
<comment type="caution">
    <text evidence="1">The sequence shown here is derived from an EMBL/GenBank/DDBJ whole genome shotgun (WGS) entry which is preliminary data.</text>
</comment>
<name>A0AAW0TPR8_SCYPA</name>
<organism evidence="1 2">
    <name type="scientific">Scylla paramamosain</name>
    <name type="common">Mud crab</name>
    <dbReference type="NCBI Taxonomy" id="85552"/>
    <lineage>
        <taxon>Eukaryota</taxon>
        <taxon>Metazoa</taxon>
        <taxon>Ecdysozoa</taxon>
        <taxon>Arthropoda</taxon>
        <taxon>Crustacea</taxon>
        <taxon>Multicrustacea</taxon>
        <taxon>Malacostraca</taxon>
        <taxon>Eumalacostraca</taxon>
        <taxon>Eucarida</taxon>
        <taxon>Decapoda</taxon>
        <taxon>Pleocyemata</taxon>
        <taxon>Brachyura</taxon>
        <taxon>Eubrachyura</taxon>
        <taxon>Portunoidea</taxon>
        <taxon>Portunidae</taxon>
        <taxon>Portuninae</taxon>
        <taxon>Scylla</taxon>
    </lineage>
</organism>
<protein>
    <submittedName>
        <fullName evidence="1">Uncharacterized protein</fullName>
    </submittedName>
</protein>
<proteinExistence type="predicted"/>